<dbReference type="AlphaFoldDB" id="A0A7S2LF51"/>
<feature type="compositionally biased region" description="Polar residues" evidence="3">
    <location>
        <begin position="9"/>
        <end position="20"/>
    </location>
</feature>
<comment type="similarity">
    <text evidence="1">Belongs to the PAPS reductase family. CysH subfamily.</text>
</comment>
<dbReference type="InterPro" id="IPR014729">
    <property type="entry name" value="Rossmann-like_a/b/a_fold"/>
</dbReference>
<dbReference type="PROSITE" id="PS51352">
    <property type="entry name" value="THIOREDOXIN_2"/>
    <property type="match status" value="1"/>
</dbReference>
<sequence length="553" mass="63790">MMARRHNSRSQSSSKDGTNNDGHHFLESPSSQRKSPNNSSLARRAMVIRKDMNSIQKIKCVLGLVMIVVVMSLLNNIGGRQHHVLSERYDANDNNSAAETELLQALYDLPLPTTQKELVDLNDELAGLEPKFILQWAHHTLLAGNHNYLRSRETNGWNSHPLVQVTSFGPTGLVILDQLSKYNLLDTVPVITMDTLHLFKESYVFYDTVQSHYNSTLHLTTTKPVHIAHPPELDGDSVFKGFISSKVEFQDVYSPTLWKTDPRYYTKVTKIDPLQQKLEEWQTIMWITGRRRSQGGEREKLDVLEFDSFPPDEDNRRVRSQEDNNDNPFHSSKGRWKLNPLVYWSYDQVWNYIKANEVPYNLLYDLGFTSIGDEMTTTLPKKSHVGDAIYERSGRFVDLNRTECGLHSHLQKIKALKKHHEEAGEEWTVPELTCEKCIDLNEDTFLETVENNNLRDDSLLLLEFYSPFCGSCQEFAPVLNRLADYQIPNTVVARFDITEQNIPKYINQELFQVESTPTLYLVGHSPSFYAEMYSGKHEFDAILQWLTKKRNSR</sequence>
<dbReference type="InterPro" id="IPR002500">
    <property type="entry name" value="PAPS_reduct_dom"/>
</dbReference>
<evidence type="ECO:0000256" key="3">
    <source>
        <dbReference type="SAM" id="MobiDB-lite"/>
    </source>
</evidence>
<dbReference type="GO" id="GO:0019379">
    <property type="term" value="P:sulfate assimilation, phosphoadenylyl sulfate reduction by phosphoadenylyl-sulfate reductase (thioredoxin)"/>
    <property type="evidence" value="ECO:0007669"/>
    <property type="project" value="TreeGrafter"/>
</dbReference>
<organism evidence="6">
    <name type="scientific">Skeletonema marinoi</name>
    <dbReference type="NCBI Taxonomy" id="267567"/>
    <lineage>
        <taxon>Eukaryota</taxon>
        <taxon>Sar</taxon>
        <taxon>Stramenopiles</taxon>
        <taxon>Ochrophyta</taxon>
        <taxon>Bacillariophyta</taxon>
        <taxon>Coscinodiscophyceae</taxon>
        <taxon>Thalassiosirophycidae</taxon>
        <taxon>Thalassiosirales</taxon>
        <taxon>Skeletonemataceae</taxon>
        <taxon>Skeletonema</taxon>
        <taxon>Skeletonema marinoi-dohrnii complex</taxon>
    </lineage>
</organism>
<feature type="domain" description="Thioredoxin" evidence="5">
    <location>
        <begin position="423"/>
        <end position="551"/>
    </location>
</feature>
<evidence type="ECO:0000256" key="2">
    <source>
        <dbReference type="ARBA" id="ARBA00024327"/>
    </source>
</evidence>
<dbReference type="InterPro" id="IPR017937">
    <property type="entry name" value="Thioredoxin_CS"/>
</dbReference>
<dbReference type="PANTHER" id="PTHR46509">
    <property type="entry name" value="PHOSPHOADENOSINE PHOSPHOSULFATE REDUCTASE"/>
    <property type="match status" value="1"/>
</dbReference>
<keyword evidence="4" id="KW-0812">Transmembrane</keyword>
<feature type="region of interest" description="Disordered" evidence="3">
    <location>
        <begin position="1"/>
        <end position="40"/>
    </location>
</feature>
<dbReference type="Gene3D" id="3.40.30.10">
    <property type="entry name" value="Glutaredoxin"/>
    <property type="match status" value="1"/>
</dbReference>
<protein>
    <recommendedName>
        <fullName evidence="5">Thioredoxin domain-containing protein</fullName>
    </recommendedName>
</protein>
<dbReference type="SUPFAM" id="SSF52833">
    <property type="entry name" value="Thioredoxin-like"/>
    <property type="match status" value="1"/>
</dbReference>
<dbReference type="PANTHER" id="PTHR46509:SF1">
    <property type="entry name" value="PHOSPHOADENOSINE PHOSPHOSULFATE REDUCTASE"/>
    <property type="match status" value="1"/>
</dbReference>
<proteinExistence type="inferred from homology"/>
<dbReference type="Pfam" id="PF00085">
    <property type="entry name" value="Thioredoxin"/>
    <property type="match status" value="1"/>
</dbReference>
<gene>
    <name evidence="6" type="ORF">SMAR0320_LOCUS11006</name>
</gene>
<evidence type="ECO:0000256" key="4">
    <source>
        <dbReference type="SAM" id="Phobius"/>
    </source>
</evidence>
<dbReference type="InterPro" id="IPR036249">
    <property type="entry name" value="Thioredoxin-like_sf"/>
</dbReference>
<dbReference type="CDD" id="cd02961">
    <property type="entry name" value="PDI_a_family"/>
    <property type="match status" value="1"/>
</dbReference>
<dbReference type="Pfam" id="PF01507">
    <property type="entry name" value="PAPS_reduct"/>
    <property type="match status" value="1"/>
</dbReference>
<dbReference type="PROSITE" id="PS00194">
    <property type="entry name" value="THIOREDOXIN_1"/>
    <property type="match status" value="1"/>
</dbReference>
<reference evidence="6" key="1">
    <citation type="submission" date="2021-01" db="EMBL/GenBank/DDBJ databases">
        <authorList>
            <person name="Corre E."/>
            <person name="Pelletier E."/>
            <person name="Niang G."/>
            <person name="Scheremetjew M."/>
            <person name="Finn R."/>
            <person name="Kale V."/>
            <person name="Holt S."/>
            <person name="Cochrane G."/>
            <person name="Meng A."/>
            <person name="Brown T."/>
            <person name="Cohen L."/>
        </authorList>
    </citation>
    <scope>NUCLEOTIDE SEQUENCE</scope>
    <source>
        <strain evidence="6">SM1012Den-03</strain>
    </source>
</reference>
<name>A0A7S2LF51_9STRA</name>
<dbReference type="GO" id="GO:0005737">
    <property type="term" value="C:cytoplasm"/>
    <property type="evidence" value="ECO:0007669"/>
    <property type="project" value="TreeGrafter"/>
</dbReference>
<keyword evidence="4" id="KW-0472">Membrane</keyword>
<keyword evidence="4" id="KW-1133">Transmembrane helix</keyword>
<dbReference type="InterPro" id="IPR013766">
    <property type="entry name" value="Thioredoxin_domain"/>
</dbReference>
<feature type="transmembrane region" description="Helical" evidence="4">
    <location>
        <begin position="58"/>
        <end position="78"/>
    </location>
</feature>
<dbReference type="GO" id="GO:0004604">
    <property type="term" value="F:phosphoadenylyl-sulfate reductase (thioredoxin) activity"/>
    <property type="evidence" value="ECO:0007669"/>
    <property type="project" value="TreeGrafter"/>
</dbReference>
<feature type="region of interest" description="Disordered" evidence="3">
    <location>
        <begin position="306"/>
        <end position="331"/>
    </location>
</feature>
<comment type="pathway">
    <text evidence="2">Sulfur metabolism; hydrogen sulfide biosynthesis; sulfite from sulfate.</text>
</comment>
<feature type="compositionally biased region" description="Polar residues" evidence="3">
    <location>
        <begin position="28"/>
        <end position="40"/>
    </location>
</feature>
<feature type="compositionally biased region" description="Basic and acidic residues" evidence="3">
    <location>
        <begin position="313"/>
        <end position="322"/>
    </location>
</feature>
<dbReference type="Gene3D" id="3.40.50.620">
    <property type="entry name" value="HUPs"/>
    <property type="match status" value="1"/>
</dbReference>
<evidence type="ECO:0000256" key="1">
    <source>
        <dbReference type="ARBA" id="ARBA00009732"/>
    </source>
</evidence>
<dbReference type="EMBL" id="HBGZ01015417">
    <property type="protein sequence ID" value="CAD9603002.1"/>
    <property type="molecule type" value="Transcribed_RNA"/>
</dbReference>
<evidence type="ECO:0000313" key="6">
    <source>
        <dbReference type="EMBL" id="CAD9603002.1"/>
    </source>
</evidence>
<evidence type="ECO:0000259" key="5">
    <source>
        <dbReference type="PROSITE" id="PS51352"/>
    </source>
</evidence>
<accession>A0A7S2LF51</accession>
<dbReference type="SUPFAM" id="SSF52402">
    <property type="entry name" value="Adenine nucleotide alpha hydrolases-like"/>
    <property type="match status" value="1"/>
</dbReference>